<proteinExistence type="predicted"/>
<accession>A0ABQ3EED5</accession>
<evidence type="ECO:0008006" key="3">
    <source>
        <dbReference type="Google" id="ProtNLM"/>
    </source>
</evidence>
<keyword evidence="2" id="KW-1185">Reference proteome</keyword>
<dbReference type="EMBL" id="BMXE01000004">
    <property type="protein sequence ID" value="GHB33727.1"/>
    <property type="molecule type" value="Genomic_DNA"/>
</dbReference>
<reference evidence="2" key="1">
    <citation type="journal article" date="2019" name="Int. J. Syst. Evol. Microbiol.">
        <title>The Global Catalogue of Microorganisms (GCM) 10K type strain sequencing project: providing services to taxonomists for standard genome sequencing and annotation.</title>
        <authorList>
            <consortium name="The Broad Institute Genomics Platform"/>
            <consortium name="The Broad Institute Genome Sequencing Center for Infectious Disease"/>
            <person name="Wu L."/>
            <person name="Ma J."/>
        </authorList>
    </citation>
    <scope>NUCLEOTIDE SEQUENCE [LARGE SCALE GENOMIC DNA]</scope>
    <source>
        <strain evidence="2">KCTC 12861</strain>
    </source>
</reference>
<comment type="caution">
    <text evidence="1">The sequence shown here is derived from an EMBL/GenBank/DDBJ whole genome shotgun (WGS) entry which is preliminary data.</text>
</comment>
<dbReference type="Proteomes" id="UP000637980">
    <property type="component" value="Unassembled WGS sequence"/>
</dbReference>
<dbReference type="RefSeq" id="WP_189436965.1">
    <property type="nucleotide sequence ID" value="NZ_BMXE01000004.1"/>
</dbReference>
<evidence type="ECO:0000313" key="2">
    <source>
        <dbReference type="Proteomes" id="UP000637980"/>
    </source>
</evidence>
<gene>
    <name evidence="1" type="ORF">GCM10007094_23200</name>
</gene>
<protein>
    <recommendedName>
        <fullName evidence="3">ASCH domain-containing protein</fullName>
    </recommendedName>
</protein>
<name>A0ABQ3EED5_9HYPH</name>
<organism evidence="1 2">
    <name type="scientific">Pseudovibrio japonicus</name>
    <dbReference type="NCBI Taxonomy" id="366534"/>
    <lineage>
        <taxon>Bacteria</taxon>
        <taxon>Pseudomonadati</taxon>
        <taxon>Pseudomonadota</taxon>
        <taxon>Alphaproteobacteria</taxon>
        <taxon>Hyphomicrobiales</taxon>
        <taxon>Stappiaceae</taxon>
        <taxon>Pseudovibrio</taxon>
    </lineage>
</organism>
<sequence>MATKPILFSGPMVRAILEGRKTQTRRIIKGIENDNTLQIKKPTKTKMGVITHVIDAPKHGLLQHAIGDLLWVRETWAQIEEVECGCSEICGCPQVGEVRYRATVGDDERRWRPSIFMPRQHSRITLEVTGVRVELLQKISAADAVSEGMQLKRWITGIYPEHDIGVERENEILRDKFRSLWNSLNEKRGYGWDANPWVSVTEFKVHKSNVDDFVKEAG</sequence>
<evidence type="ECO:0000313" key="1">
    <source>
        <dbReference type="EMBL" id="GHB33727.1"/>
    </source>
</evidence>